<sequence>MKFNLAVGVLFLVSGTFAGMVPGDYTCWNKKCAGKCDPKDGGRDGTVTGTTIQPGDNWCYLQAGRDNGMKDEPRICDPTFGCAPPQEGHIFCVTKDYDEGLGGCTSENS</sequence>
<name>A0A9W9P3J9_PENCI</name>
<feature type="chain" id="PRO_5040718873" evidence="1">
    <location>
        <begin position="19"/>
        <end position="109"/>
    </location>
</feature>
<reference evidence="2" key="2">
    <citation type="journal article" date="2023" name="IMA Fungus">
        <title>Comparative genomic study of the Penicillium genus elucidates a diverse pangenome and 15 lateral gene transfer events.</title>
        <authorList>
            <person name="Petersen C."/>
            <person name="Sorensen T."/>
            <person name="Nielsen M.R."/>
            <person name="Sondergaard T.E."/>
            <person name="Sorensen J.L."/>
            <person name="Fitzpatrick D.A."/>
            <person name="Frisvad J.C."/>
            <person name="Nielsen K.L."/>
        </authorList>
    </citation>
    <scope>NUCLEOTIDE SEQUENCE</scope>
    <source>
        <strain evidence="2">IBT 23319</strain>
    </source>
</reference>
<gene>
    <name evidence="2" type="ORF">N7469_003875</name>
</gene>
<comment type="caution">
    <text evidence="2">The sequence shown here is derived from an EMBL/GenBank/DDBJ whole genome shotgun (WGS) entry which is preliminary data.</text>
</comment>
<keyword evidence="3" id="KW-1185">Reference proteome</keyword>
<accession>A0A9W9P3J9</accession>
<dbReference type="EMBL" id="JAPQKT010000003">
    <property type="protein sequence ID" value="KAJ5234707.1"/>
    <property type="molecule type" value="Genomic_DNA"/>
</dbReference>
<protein>
    <submittedName>
        <fullName evidence="2">Uncharacterized protein</fullName>
    </submittedName>
</protein>
<evidence type="ECO:0000256" key="1">
    <source>
        <dbReference type="SAM" id="SignalP"/>
    </source>
</evidence>
<feature type="signal peptide" evidence="1">
    <location>
        <begin position="1"/>
        <end position="18"/>
    </location>
</feature>
<dbReference type="AlphaFoldDB" id="A0A9W9P3J9"/>
<dbReference type="RefSeq" id="XP_056502207.1">
    <property type="nucleotide sequence ID" value="XM_056642795.1"/>
</dbReference>
<organism evidence="2 3">
    <name type="scientific">Penicillium citrinum</name>
    <dbReference type="NCBI Taxonomy" id="5077"/>
    <lineage>
        <taxon>Eukaryota</taxon>
        <taxon>Fungi</taxon>
        <taxon>Dikarya</taxon>
        <taxon>Ascomycota</taxon>
        <taxon>Pezizomycotina</taxon>
        <taxon>Eurotiomycetes</taxon>
        <taxon>Eurotiomycetidae</taxon>
        <taxon>Eurotiales</taxon>
        <taxon>Aspergillaceae</taxon>
        <taxon>Penicillium</taxon>
    </lineage>
</organism>
<dbReference type="Proteomes" id="UP001147733">
    <property type="component" value="Unassembled WGS sequence"/>
</dbReference>
<keyword evidence="1" id="KW-0732">Signal</keyword>
<dbReference type="GeneID" id="81381962"/>
<evidence type="ECO:0000313" key="2">
    <source>
        <dbReference type="EMBL" id="KAJ5234707.1"/>
    </source>
</evidence>
<reference evidence="2" key="1">
    <citation type="submission" date="2022-11" db="EMBL/GenBank/DDBJ databases">
        <authorList>
            <person name="Petersen C."/>
        </authorList>
    </citation>
    <scope>NUCLEOTIDE SEQUENCE</scope>
    <source>
        <strain evidence="2">IBT 23319</strain>
    </source>
</reference>
<evidence type="ECO:0000313" key="3">
    <source>
        <dbReference type="Proteomes" id="UP001147733"/>
    </source>
</evidence>
<dbReference type="OrthoDB" id="4481337at2759"/>
<proteinExistence type="predicted"/>